<dbReference type="STRING" id="76021.BS329_39930"/>
<name>A0A1R0KDY9_9PSEU</name>
<protein>
    <submittedName>
        <fullName evidence="1">Uncharacterized protein</fullName>
    </submittedName>
</protein>
<gene>
    <name evidence="1" type="ORF">BS329_39930</name>
</gene>
<reference evidence="1 2" key="1">
    <citation type="submission" date="2016-01" db="EMBL/GenBank/DDBJ databases">
        <title>Amycolatopsis coloradensis genome sequencing and assembly.</title>
        <authorList>
            <person name="Mayilraj S."/>
        </authorList>
    </citation>
    <scope>NUCLEOTIDE SEQUENCE [LARGE SCALE GENOMIC DNA]</scope>
    <source>
        <strain evidence="1 2">DSM 44225</strain>
    </source>
</reference>
<keyword evidence="2" id="KW-1185">Reference proteome</keyword>
<dbReference type="EMBL" id="MQUQ01000037">
    <property type="protein sequence ID" value="OLZ43260.1"/>
    <property type="molecule type" value="Genomic_DNA"/>
</dbReference>
<dbReference type="OrthoDB" id="3630297at2"/>
<dbReference type="RefSeq" id="WP_076168612.1">
    <property type="nucleotide sequence ID" value="NZ_JBEZVB010000013.1"/>
</dbReference>
<organism evidence="1 2">
    <name type="scientific">Amycolatopsis coloradensis</name>
    <dbReference type="NCBI Taxonomy" id="76021"/>
    <lineage>
        <taxon>Bacteria</taxon>
        <taxon>Bacillati</taxon>
        <taxon>Actinomycetota</taxon>
        <taxon>Actinomycetes</taxon>
        <taxon>Pseudonocardiales</taxon>
        <taxon>Pseudonocardiaceae</taxon>
        <taxon>Amycolatopsis</taxon>
    </lineage>
</organism>
<dbReference type="Proteomes" id="UP000187486">
    <property type="component" value="Unassembled WGS sequence"/>
</dbReference>
<dbReference type="AlphaFoldDB" id="A0A1R0KDY9"/>
<accession>A0A1R0KDY9</accession>
<evidence type="ECO:0000313" key="1">
    <source>
        <dbReference type="EMBL" id="OLZ43260.1"/>
    </source>
</evidence>
<evidence type="ECO:0000313" key="2">
    <source>
        <dbReference type="Proteomes" id="UP000187486"/>
    </source>
</evidence>
<comment type="caution">
    <text evidence="1">The sequence shown here is derived from an EMBL/GenBank/DDBJ whole genome shotgun (WGS) entry which is preliminary data.</text>
</comment>
<proteinExistence type="predicted"/>
<sequence length="126" mass="14225">MIGQPPAEDLRTVTLSRAEFQALAHDAESWRTLNSSPHVAELLAEWGEWSRRTAMRQASGAVCAALDWRAFARVPTYAELERRRAEPVTPRRCGARDCRMVLSVPWPAPRHDVFCSRHEDDRSAAA</sequence>